<dbReference type="PANTHER" id="PTHR33112">
    <property type="entry name" value="DOMAIN PROTEIN, PUTATIVE-RELATED"/>
    <property type="match status" value="1"/>
</dbReference>
<proteinExistence type="predicted"/>
<protein>
    <submittedName>
        <fullName evidence="3">Heterokaryon incompatibility protein-domain-containing protein</fullName>
    </submittedName>
</protein>
<sequence length="518" mass="56774">MTGGVRLYESTAGETGEFIALSHRWGETQPLTTTKATLDKWKKGIPWVSVPHAFQDAITVARKLGVRYLWIDSLCIIQDDRQDWAEQAPEMCSIYSNAFLTISATRCDEGCTDTLFPDFQRSVTVKGDGKGKEIKVAVRVEGPHVSASTHYPLLQRAWVFQERLLSRRILHFGFDELNWECMERAWCECDPNTSYPVLPHLKSAKSRNPSPLQESKSSSSSSSSGSGGEDGVSFTTPFTRPGNHKTWREMIYWYTQQQLTFQSDRGPAILGLAREMAQSRPKDVIYLSGLWSDSLIGDLAWEVTGDPVLSPGKSKSDERLPGPTWSWTTVPNAICLWPLNWEDNPAVEILDLIPPPEVPASSAASSTMSGEGRRAAGSITLRGKVVRGVSSNAAAPVQKNTSQGQYLRTNGWFEASFPVTQAATGGGGEWFSHFVPDFREGAAAAVPEGGEVFWLSLGTNPVEGTNPSNRPLQEIGLVLRCVDTKLQLYERVGLAGFGQGRGNEVGGLLGEEMVVCLV</sequence>
<dbReference type="PANTHER" id="PTHR33112:SF13">
    <property type="entry name" value="HETEROKARYON INCOMPATIBILITY DOMAIN-CONTAINING PROTEIN"/>
    <property type="match status" value="1"/>
</dbReference>
<accession>A0AAN6WXF5</accession>
<evidence type="ECO:0000259" key="2">
    <source>
        <dbReference type="Pfam" id="PF06985"/>
    </source>
</evidence>
<reference evidence="3" key="2">
    <citation type="submission" date="2023-05" db="EMBL/GenBank/DDBJ databases">
        <authorList>
            <consortium name="Lawrence Berkeley National Laboratory"/>
            <person name="Steindorff A."/>
            <person name="Hensen N."/>
            <person name="Bonometti L."/>
            <person name="Westerberg I."/>
            <person name="Brannstrom I.O."/>
            <person name="Guillou S."/>
            <person name="Cros-Aarteil S."/>
            <person name="Calhoun S."/>
            <person name="Haridas S."/>
            <person name="Kuo A."/>
            <person name="Mondo S."/>
            <person name="Pangilinan J."/>
            <person name="Riley R."/>
            <person name="Labutti K."/>
            <person name="Andreopoulos B."/>
            <person name="Lipzen A."/>
            <person name="Chen C."/>
            <person name="Yanf M."/>
            <person name="Daum C."/>
            <person name="Ng V."/>
            <person name="Clum A."/>
            <person name="Ohm R."/>
            <person name="Martin F."/>
            <person name="Silar P."/>
            <person name="Natvig D."/>
            <person name="Lalanne C."/>
            <person name="Gautier V."/>
            <person name="Ament-Velasquez S.L."/>
            <person name="Kruys A."/>
            <person name="Hutchinson M.I."/>
            <person name="Powell A.J."/>
            <person name="Barry K."/>
            <person name="Miller A.N."/>
            <person name="Grigoriev I.V."/>
            <person name="Debuchy R."/>
            <person name="Gladieux P."/>
            <person name="Thoren M.H."/>
            <person name="Johannesson H."/>
        </authorList>
    </citation>
    <scope>NUCLEOTIDE SEQUENCE</scope>
    <source>
        <strain evidence="3">PSN309</strain>
    </source>
</reference>
<keyword evidence="4" id="KW-1185">Reference proteome</keyword>
<dbReference type="InterPro" id="IPR010730">
    <property type="entry name" value="HET"/>
</dbReference>
<feature type="domain" description="Heterokaryon incompatibility" evidence="2">
    <location>
        <begin position="18"/>
        <end position="162"/>
    </location>
</feature>
<reference evidence="3" key="1">
    <citation type="journal article" date="2023" name="Mol. Phylogenet. Evol.">
        <title>Genome-scale phylogeny and comparative genomics of the fungal order Sordariales.</title>
        <authorList>
            <person name="Hensen N."/>
            <person name="Bonometti L."/>
            <person name="Westerberg I."/>
            <person name="Brannstrom I.O."/>
            <person name="Guillou S."/>
            <person name="Cros-Aarteil S."/>
            <person name="Calhoun S."/>
            <person name="Haridas S."/>
            <person name="Kuo A."/>
            <person name="Mondo S."/>
            <person name="Pangilinan J."/>
            <person name="Riley R."/>
            <person name="LaButti K."/>
            <person name="Andreopoulos B."/>
            <person name="Lipzen A."/>
            <person name="Chen C."/>
            <person name="Yan M."/>
            <person name="Daum C."/>
            <person name="Ng V."/>
            <person name="Clum A."/>
            <person name="Steindorff A."/>
            <person name="Ohm R.A."/>
            <person name="Martin F."/>
            <person name="Silar P."/>
            <person name="Natvig D.O."/>
            <person name="Lalanne C."/>
            <person name="Gautier V."/>
            <person name="Ament-Velasquez S.L."/>
            <person name="Kruys A."/>
            <person name="Hutchinson M.I."/>
            <person name="Powell A.J."/>
            <person name="Barry K."/>
            <person name="Miller A.N."/>
            <person name="Grigoriev I.V."/>
            <person name="Debuchy R."/>
            <person name="Gladieux P."/>
            <person name="Hiltunen Thoren M."/>
            <person name="Johannesson H."/>
        </authorList>
    </citation>
    <scope>NUCLEOTIDE SEQUENCE</scope>
    <source>
        <strain evidence="3">PSN309</strain>
    </source>
</reference>
<evidence type="ECO:0000313" key="4">
    <source>
        <dbReference type="Proteomes" id="UP001302126"/>
    </source>
</evidence>
<feature type="region of interest" description="Disordered" evidence="1">
    <location>
        <begin position="200"/>
        <end position="241"/>
    </location>
</feature>
<dbReference type="EMBL" id="MU864390">
    <property type="protein sequence ID" value="KAK4188267.1"/>
    <property type="molecule type" value="Genomic_DNA"/>
</dbReference>
<name>A0AAN6WXF5_9PEZI</name>
<gene>
    <name evidence="3" type="ORF">QBC35DRAFT_496702</name>
</gene>
<evidence type="ECO:0000256" key="1">
    <source>
        <dbReference type="SAM" id="MobiDB-lite"/>
    </source>
</evidence>
<organism evidence="3 4">
    <name type="scientific">Podospora australis</name>
    <dbReference type="NCBI Taxonomy" id="1536484"/>
    <lineage>
        <taxon>Eukaryota</taxon>
        <taxon>Fungi</taxon>
        <taxon>Dikarya</taxon>
        <taxon>Ascomycota</taxon>
        <taxon>Pezizomycotina</taxon>
        <taxon>Sordariomycetes</taxon>
        <taxon>Sordariomycetidae</taxon>
        <taxon>Sordariales</taxon>
        <taxon>Podosporaceae</taxon>
        <taxon>Podospora</taxon>
    </lineage>
</organism>
<evidence type="ECO:0000313" key="3">
    <source>
        <dbReference type="EMBL" id="KAK4188267.1"/>
    </source>
</evidence>
<dbReference type="Proteomes" id="UP001302126">
    <property type="component" value="Unassembled WGS sequence"/>
</dbReference>
<feature type="compositionally biased region" description="Low complexity" evidence="1">
    <location>
        <begin position="215"/>
        <end position="224"/>
    </location>
</feature>
<comment type="caution">
    <text evidence="3">The sequence shown here is derived from an EMBL/GenBank/DDBJ whole genome shotgun (WGS) entry which is preliminary data.</text>
</comment>
<dbReference type="Pfam" id="PF06985">
    <property type="entry name" value="HET"/>
    <property type="match status" value="1"/>
</dbReference>
<dbReference type="AlphaFoldDB" id="A0AAN6WXF5"/>